<evidence type="ECO:0000313" key="1">
    <source>
        <dbReference type="EMBL" id="MDP4302996.1"/>
    </source>
</evidence>
<proteinExistence type="predicted"/>
<dbReference type="Proteomes" id="UP001235760">
    <property type="component" value="Unassembled WGS sequence"/>
</dbReference>
<evidence type="ECO:0000313" key="2">
    <source>
        <dbReference type="Proteomes" id="UP001235760"/>
    </source>
</evidence>
<dbReference type="EMBL" id="JAUZEE010000021">
    <property type="protein sequence ID" value="MDP4302996.1"/>
    <property type="molecule type" value="Genomic_DNA"/>
</dbReference>
<keyword evidence="2" id="KW-1185">Reference proteome</keyword>
<protein>
    <recommendedName>
        <fullName evidence="3">Histidine kinase</fullName>
    </recommendedName>
</protein>
<accession>A0ABT9G980</accession>
<sequence length="246" mass="25903">MPFTLPQLPRLPRLPHLPRLLRAPMTPPACLSAAAVLGLGIGLPVLAGLTLDDGWPKASLVAVTGLGALAMLLCPRRWRGQAASTDAGEGQDTAIGPLIEQAFRRHQAGLCRRGARLLGKVSAAAQDVRLPAGQADLLLQAFDAAVRLLDDPASVEAASAPSPVAMRRKAGPSALICIELDRLDGETGRHARLRLSTGGAGAARCARRLRQLCTRLGAQLDIVHEGPLLRVELVLALPPERATAMR</sequence>
<name>A0ABT9G980_LEPDI</name>
<gene>
    <name evidence="1" type="ORF">Q8X39_20365</name>
</gene>
<organism evidence="1 2">
    <name type="scientific">Leptothrix discophora</name>
    <dbReference type="NCBI Taxonomy" id="89"/>
    <lineage>
        <taxon>Bacteria</taxon>
        <taxon>Pseudomonadati</taxon>
        <taxon>Pseudomonadota</taxon>
        <taxon>Betaproteobacteria</taxon>
        <taxon>Burkholderiales</taxon>
        <taxon>Sphaerotilaceae</taxon>
        <taxon>Leptothrix</taxon>
    </lineage>
</organism>
<evidence type="ECO:0008006" key="3">
    <source>
        <dbReference type="Google" id="ProtNLM"/>
    </source>
</evidence>
<reference evidence="1 2" key="1">
    <citation type="submission" date="2023-08" db="EMBL/GenBank/DDBJ databases">
        <authorList>
            <person name="Roldan D.M."/>
            <person name="Menes R.J."/>
        </authorList>
    </citation>
    <scope>NUCLEOTIDE SEQUENCE [LARGE SCALE GENOMIC DNA]</scope>
    <source>
        <strain evidence="1 2">CCM 2812</strain>
    </source>
</reference>
<comment type="caution">
    <text evidence="1">The sequence shown here is derived from an EMBL/GenBank/DDBJ whole genome shotgun (WGS) entry which is preliminary data.</text>
</comment>
<dbReference type="RefSeq" id="WP_305751532.1">
    <property type="nucleotide sequence ID" value="NZ_JAUZEE010000021.1"/>
</dbReference>